<gene>
    <name evidence="2" type="ORF">MSPICULIGERA_LOCUS25008</name>
</gene>
<proteinExistence type="predicted"/>
<organism evidence="2 3">
    <name type="scientific">Mesorhabditis spiculigera</name>
    <dbReference type="NCBI Taxonomy" id="96644"/>
    <lineage>
        <taxon>Eukaryota</taxon>
        <taxon>Metazoa</taxon>
        <taxon>Ecdysozoa</taxon>
        <taxon>Nematoda</taxon>
        <taxon>Chromadorea</taxon>
        <taxon>Rhabditida</taxon>
        <taxon>Rhabditina</taxon>
        <taxon>Rhabditomorpha</taxon>
        <taxon>Rhabditoidea</taxon>
        <taxon>Rhabditidae</taxon>
        <taxon>Mesorhabditinae</taxon>
        <taxon>Mesorhabditis</taxon>
    </lineage>
</organism>
<evidence type="ECO:0000256" key="1">
    <source>
        <dbReference type="SAM" id="Phobius"/>
    </source>
</evidence>
<evidence type="ECO:0000313" key="3">
    <source>
        <dbReference type="Proteomes" id="UP001177023"/>
    </source>
</evidence>
<feature type="transmembrane region" description="Helical" evidence="1">
    <location>
        <begin position="119"/>
        <end position="140"/>
    </location>
</feature>
<keyword evidence="3" id="KW-1185">Reference proteome</keyword>
<accession>A0AA36GG67</accession>
<feature type="transmembrane region" description="Helical" evidence="1">
    <location>
        <begin position="186"/>
        <end position="205"/>
    </location>
</feature>
<dbReference type="AlphaFoldDB" id="A0AA36GG67"/>
<sequence>MTIKKLCCCSLICWCYFLLGIDGFFGLVNTVHYLKIDWLDLRNTTDIFMPTYECLGSLKPLVMVYDISLLFIVILAIGGLLTRKSWPLLPYMVAAAVQMVRNGTFIYLTLRGTPDCDSWLPLLFVETVLSIGAFFVVWGTHHMIRRCLDLGLGKLEIGVEMSLLVIAAVAMLGLCCRKSKLLIPYLILKVVVICVFLYMTIMYAMHFKDCGGLLFAQALALIIAVISYGIIAGTYKTIKGEYSTIDSFIP</sequence>
<keyword evidence="1" id="KW-1133">Transmembrane helix</keyword>
<comment type="caution">
    <text evidence="2">The sequence shown here is derived from an EMBL/GenBank/DDBJ whole genome shotgun (WGS) entry which is preliminary data.</text>
</comment>
<keyword evidence="1" id="KW-0472">Membrane</keyword>
<reference evidence="2" key="1">
    <citation type="submission" date="2023-06" db="EMBL/GenBank/DDBJ databases">
        <authorList>
            <person name="Delattre M."/>
        </authorList>
    </citation>
    <scope>NUCLEOTIDE SEQUENCE</scope>
    <source>
        <strain evidence="2">AF72</strain>
    </source>
</reference>
<dbReference type="Proteomes" id="UP001177023">
    <property type="component" value="Unassembled WGS sequence"/>
</dbReference>
<dbReference type="EMBL" id="CATQJA010002709">
    <property type="protein sequence ID" value="CAJ0587028.1"/>
    <property type="molecule type" value="Genomic_DNA"/>
</dbReference>
<keyword evidence="1" id="KW-0812">Transmembrane</keyword>
<name>A0AA36GG67_9BILA</name>
<feature type="transmembrane region" description="Helical" evidence="1">
    <location>
        <begin position="212"/>
        <end position="231"/>
    </location>
</feature>
<feature type="non-terminal residue" evidence="2">
    <location>
        <position position="250"/>
    </location>
</feature>
<evidence type="ECO:0000313" key="2">
    <source>
        <dbReference type="EMBL" id="CAJ0587028.1"/>
    </source>
</evidence>
<feature type="transmembrane region" description="Helical" evidence="1">
    <location>
        <begin position="88"/>
        <end position="107"/>
    </location>
</feature>
<feature type="transmembrane region" description="Helical" evidence="1">
    <location>
        <begin position="62"/>
        <end position="81"/>
    </location>
</feature>
<protein>
    <submittedName>
        <fullName evidence="2">Uncharacterized protein</fullName>
    </submittedName>
</protein>